<reference evidence="3" key="1">
    <citation type="submission" date="2018-11" db="EMBL/GenBank/DDBJ databases">
        <authorList>
            <consortium name="Pathogen Informatics"/>
        </authorList>
    </citation>
    <scope>NUCLEOTIDE SEQUENCE</scope>
</reference>
<protein>
    <submittedName>
        <fullName evidence="3">Uncharacterized protein</fullName>
    </submittedName>
</protein>
<name>A0A3S5CMF9_9PLAT</name>
<feature type="region of interest" description="Disordered" evidence="1">
    <location>
        <begin position="84"/>
        <end position="154"/>
    </location>
</feature>
<keyword evidence="4" id="KW-1185">Reference proteome</keyword>
<feature type="non-terminal residue" evidence="3">
    <location>
        <position position="154"/>
    </location>
</feature>
<keyword evidence="2" id="KW-0472">Membrane</keyword>
<sequence>MPTFAVRPRNYCYILVRFTGNSICIVCGLLSLFQPKHALDLPSSRLIFPSPAFRQATLCLVGLIFSLACPPRPVGQIASEATQVGRSVGSCTRLNLDPDADRDLDPDPNPDADRELDRDLDSDLALGRRGSGGMRPEESVRRLGCQADQVGPDK</sequence>
<keyword evidence="2" id="KW-1133">Transmembrane helix</keyword>
<keyword evidence="2" id="KW-0812">Transmembrane</keyword>
<gene>
    <name evidence="3" type="ORF">PXEA_LOCUS14169</name>
</gene>
<organism evidence="3 4">
    <name type="scientific">Protopolystoma xenopodis</name>
    <dbReference type="NCBI Taxonomy" id="117903"/>
    <lineage>
        <taxon>Eukaryota</taxon>
        <taxon>Metazoa</taxon>
        <taxon>Spiralia</taxon>
        <taxon>Lophotrochozoa</taxon>
        <taxon>Platyhelminthes</taxon>
        <taxon>Monogenea</taxon>
        <taxon>Polyopisthocotylea</taxon>
        <taxon>Polystomatidea</taxon>
        <taxon>Polystomatidae</taxon>
        <taxon>Protopolystoma</taxon>
    </lineage>
</organism>
<dbReference type="Proteomes" id="UP000784294">
    <property type="component" value="Unassembled WGS sequence"/>
</dbReference>
<dbReference type="EMBL" id="CAAALY010047762">
    <property type="protein sequence ID" value="VEL20729.1"/>
    <property type="molecule type" value="Genomic_DNA"/>
</dbReference>
<evidence type="ECO:0000313" key="4">
    <source>
        <dbReference type="Proteomes" id="UP000784294"/>
    </source>
</evidence>
<dbReference type="AlphaFoldDB" id="A0A3S5CMF9"/>
<feature type="transmembrane region" description="Helical" evidence="2">
    <location>
        <begin position="12"/>
        <end position="32"/>
    </location>
</feature>
<evidence type="ECO:0000313" key="3">
    <source>
        <dbReference type="EMBL" id="VEL20729.1"/>
    </source>
</evidence>
<proteinExistence type="predicted"/>
<evidence type="ECO:0000256" key="2">
    <source>
        <dbReference type="SAM" id="Phobius"/>
    </source>
</evidence>
<feature type="compositionally biased region" description="Basic and acidic residues" evidence="1">
    <location>
        <begin position="99"/>
        <end position="121"/>
    </location>
</feature>
<accession>A0A3S5CMF9</accession>
<evidence type="ECO:0000256" key="1">
    <source>
        <dbReference type="SAM" id="MobiDB-lite"/>
    </source>
</evidence>
<comment type="caution">
    <text evidence="3">The sequence shown here is derived from an EMBL/GenBank/DDBJ whole genome shotgun (WGS) entry which is preliminary data.</text>
</comment>